<keyword evidence="1" id="KW-0472">Membrane</keyword>
<comment type="caution">
    <text evidence="2">The sequence shown here is derived from an EMBL/GenBank/DDBJ whole genome shotgun (WGS) entry which is preliminary data.</text>
</comment>
<evidence type="ECO:0000313" key="2">
    <source>
        <dbReference type="EMBL" id="OHA48385.1"/>
    </source>
</evidence>
<name>A0A1G2PJ69_TERXR</name>
<feature type="transmembrane region" description="Helical" evidence="1">
    <location>
        <begin position="33"/>
        <end position="58"/>
    </location>
</feature>
<evidence type="ECO:0000256" key="1">
    <source>
        <dbReference type="SAM" id="Phobius"/>
    </source>
</evidence>
<dbReference type="EMBL" id="MHST01000021">
    <property type="protein sequence ID" value="OHA48385.1"/>
    <property type="molecule type" value="Genomic_DNA"/>
</dbReference>
<sequence length="164" mass="17353">MHNPHPRIVSEYHESVIRGIRIAPYSDYRRGVAALPLALAILAIIIAVGSGILIVSYAQSQAAAAAGRTVQAVQYAEAGARDALMRIARNRDFNNTGGYTIEFVSGGCSGTQEGCVTVTVSTATTPKVIVSTAQVRNTTRALQVDVTFDASSNGEITSVVWTEL</sequence>
<dbReference type="AlphaFoldDB" id="A0A1G2PJ69"/>
<proteinExistence type="predicted"/>
<dbReference type="Proteomes" id="UP000178690">
    <property type="component" value="Unassembled WGS sequence"/>
</dbReference>
<reference evidence="2 3" key="1">
    <citation type="journal article" date="2016" name="Nat. Commun.">
        <title>Thousands of microbial genomes shed light on interconnected biogeochemical processes in an aquifer system.</title>
        <authorList>
            <person name="Anantharaman K."/>
            <person name="Brown C.T."/>
            <person name="Hug L.A."/>
            <person name="Sharon I."/>
            <person name="Castelle C.J."/>
            <person name="Probst A.J."/>
            <person name="Thomas B.C."/>
            <person name="Singh A."/>
            <person name="Wilkins M.J."/>
            <person name="Karaoz U."/>
            <person name="Brodie E.L."/>
            <person name="Williams K.H."/>
            <person name="Hubbard S.S."/>
            <person name="Banfield J.F."/>
        </authorList>
    </citation>
    <scope>NUCLEOTIDE SEQUENCE [LARGE SCALE GENOMIC DNA]</scope>
    <source>
        <strain evidence="3">RIFCSPHIGHO2_01_FULL_58_15</strain>
    </source>
</reference>
<gene>
    <name evidence="2" type="ORF">A2682_03060</name>
</gene>
<accession>A0A1G2PJ69</accession>
<protein>
    <submittedName>
        <fullName evidence="2">Uncharacterized protein</fullName>
    </submittedName>
</protein>
<keyword evidence="1" id="KW-1133">Transmembrane helix</keyword>
<organism evidence="2 3">
    <name type="scientific">Terrybacteria sp. (strain RIFCSPHIGHO2_01_FULL_58_15)</name>
    <dbReference type="NCBI Taxonomy" id="1802363"/>
    <lineage>
        <taxon>Bacteria</taxon>
        <taxon>Candidatus Terryibacteriota</taxon>
    </lineage>
</organism>
<keyword evidence="1" id="KW-0812">Transmembrane</keyword>
<evidence type="ECO:0000313" key="3">
    <source>
        <dbReference type="Proteomes" id="UP000178690"/>
    </source>
</evidence>